<sequence>MKLTRYAIIMIAALSTSAASAADKVIPLWDGITENLTQTLIVMQGLKDMGYDVAEPVQTQIQLGYVAIATGDATFFAASAAPLHDKYIEENGGAARLTRLGHISADNLQGYLIDKKTADAYGIKYLEDLKDPEKAKLFDINGNGKADLYGCEPGWGCERVIEHHLDAYGLRDTVEHNQGGYFAIIPDAIERIKEGKPTLYYTWTPLWVSSILRPGHEVTFLNVKETQLPDGLKSDTTVPGLGNLGFSKIQQSIVAATSFINDNPRAKKLFELIQIPIEDSNSQNLRIYKGESSPSQVQELAKEWIDKNKSTWDKWIADAKAAK</sequence>
<feature type="chain" id="PRO_5014614888" evidence="1">
    <location>
        <begin position="22"/>
        <end position="323"/>
    </location>
</feature>
<feature type="domain" description="ABC-type glycine betaine transport system substrate-binding" evidence="2">
    <location>
        <begin position="31"/>
        <end position="307"/>
    </location>
</feature>
<evidence type="ECO:0000313" key="3">
    <source>
        <dbReference type="EMBL" id="PIO43235.1"/>
    </source>
</evidence>
<dbReference type="NCBIfam" id="NF008334">
    <property type="entry name" value="PRK11119.1"/>
    <property type="match status" value="1"/>
</dbReference>
<dbReference type="GO" id="GO:0043190">
    <property type="term" value="C:ATP-binding cassette (ABC) transporter complex"/>
    <property type="evidence" value="ECO:0007669"/>
    <property type="project" value="InterPro"/>
</dbReference>
<dbReference type="Pfam" id="PF04069">
    <property type="entry name" value="OpuAC"/>
    <property type="match status" value="1"/>
</dbReference>
<feature type="signal peptide" evidence="1">
    <location>
        <begin position="1"/>
        <end position="21"/>
    </location>
</feature>
<dbReference type="KEGG" id="pht:BLM14_26735"/>
<gene>
    <name evidence="3" type="ORF">B5P45_19350</name>
</gene>
<protein>
    <submittedName>
        <fullName evidence="3">Glycine betaine ABC transporter substrate-binding protein</fullName>
    </submittedName>
</protein>
<comment type="caution">
    <text evidence="3">The sequence shown here is derived from an EMBL/GenBank/DDBJ whole genome shotgun (WGS) entry which is preliminary data.</text>
</comment>
<keyword evidence="1" id="KW-0732">Signal</keyword>
<name>A0A2N9VUR7_9HYPH</name>
<evidence type="ECO:0000313" key="4">
    <source>
        <dbReference type="Proteomes" id="UP000232163"/>
    </source>
</evidence>
<dbReference type="GO" id="GO:0022857">
    <property type="term" value="F:transmembrane transporter activity"/>
    <property type="evidence" value="ECO:0007669"/>
    <property type="project" value="InterPro"/>
</dbReference>
<keyword evidence="4" id="KW-1185">Reference proteome</keyword>
<dbReference type="Gene3D" id="3.40.190.100">
    <property type="entry name" value="Glycine betaine-binding periplasmic protein, domain 2"/>
    <property type="match status" value="1"/>
</dbReference>
<proteinExistence type="predicted"/>
<evidence type="ECO:0000259" key="2">
    <source>
        <dbReference type="Pfam" id="PF04069"/>
    </source>
</evidence>
<dbReference type="RefSeq" id="WP_100003199.1">
    <property type="nucleotide sequence ID" value="NZ_CP017943.1"/>
</dbReference>
<accession>A0A2N9VUR7</accession>
<organism evidence="3 4">
    <name type="scientific">Phyllobacterium zundukense</name>
    <dbReference type="NCBI Taxonomy" id="1867719"/>
    <lineage>
        <taxon>Bacteria</taxon>
        <taxon>Pseudomonadati</taxon>
        <taxon>Pseudomonadota</taxon>
        <taxon>Alphaproteobacteria</taxon>
        <taxon>Hyphomicrobiales</taxon>
        <taxon>Phyllobacteriaceae</taxon>
        <taxon>Phyllobacterium</taxon>
    </lineage>
</organism>
<dbReference type="OrthoDB" id="9786266at2"/>
<dbReference type="Gene3D" id="3.40.190.10">
    <property type="entry name" value="Periplasmic binding protein-like II"/>
    <property type="match status" value="1"/>
</dbReference>
<reference evidence="4" key="1">
    <citation type="journal article" date="2017" name="Int J Environ Stud">
        <title>Does the Miocene-Pliocene relict legume Oxytropis triphylla form nitrogen-fixing nodules with a combination of bacterial strains?</title>
        <authorList>
            <person name="Safronova V."/>
            <person name="Belimov A."/>
            <person name="Sazanova A."/>
            <person name="Kuznetsova I."/>
            <person name="Popova J."/>
            <person name="Andronov E."/>
            <person name="Verkhozina A."/>
            <person name="Tikhonovich I."/>
        </authorList>
    </citation>
    <scope>NUCLEOTIDE SEQUENCE [LARGE SCALE GENOMIC DNA]</scope>
    <source>
        <strain evidence="4">Tri-38</strain>
    </source>
</reference>
<evidence type="ECO:0000256" key="1">
    <source>
        <dbReference type="SAM" id="SignalP"/>
    </source>
</evidence>
<dbReference type="Proteomes" id="UP000232163">
    <property type="component" value="Unassembled WGS sequence"/>
</dbReference>
<dbReference type="InterPro" id="IPR007210">
    <property type="entry name" value="ABC_Gly_betaine_transp_sub-bd"/>
</dbReference>
<dbReference type="EMBL" id="MZMT01000044">
    <property type="protein sequence ID" value="PIO43235.1"/>
    <property type="molecule type" value="Genomic_DNA"/>
</dbReference>
<dbReference type="SUPFAM" id="SSF53850">
    <property type="entry name" value="Periplasmic binding protein-like II"/>
    <property type="match status" value="1"/>
</dbReference>
<dbReference type="CDD" id="cd13638">
    <property type="entry name" value="PBP2_EcProx_like"/>
    <property type="match status" value="1"/>
</dbReference>
<dbReference type="AlphaFoldDB" id="A0A2N9VUR7"/>